<protein>
    <submittedName>
        <fullName evidence="3">Mannose-1-phosphate guanylyltransferase</fullName>
    </submittedName>
</protein>
<dbReference type="EMBL" id="AP023368">
    <property type="protein sequence ID" value="BCK01214.1"/>
    <property type="molecule type" value="Genomic_DNA"/>
</dbReference>
<dbReference type="Gene3D" id="3.90.550.10">
    <property type="entry name" value="Spore Coat Polysaccharide Biosynthesis Protein SpsA, Chain A"/>
    <property type="match status" value="1"/>
</dbReference>
<dbReference type="InterPro" id="IPR014710">
    <property type="entry name" value="RmlC-like_jellyroll"/>
</dbReference>
<feature type="domain" description="Nucleotidyl transferase" evidence="1">
    <location>
        <begin position="3"/>
        <end position="266"/>
    </location>
</feature>
<gene>
    <name evidence="3" type="ORF">bsdcttw_42540</name>
</gene>
<dbReference type="PANTHER" id="PTHR46390">
    <property type="entry name" value="MANNOSE-1-PHOSPHATE GUANYLYLTRANSFERASE"/>
    <property type="match status" value="1"/>
</dbReference>
<sequence length="445" mass="49669">MKIVLLSGGSGKRLWPLSNDARSKQFLKVLTDKNGNKQSMAQRVFSQIKEVFPSIDITVATNISQVDSIHSQMGDDIDVVIEPQRRDTFPAIALSCAYLAYEKNVDLNETIIVLPVDPFTEVDFFRELLKLNKLIESEAADIALIGIKPTIPTSKYGYIVPDEAIGETAFTVSCFVEKPDEVKASELIEQGAYWNGGVFAFKLKYMMKIAKNNVKFDSFSELQNKYGELEKVSFDYKVVEKADKTAIVPFKGKWSDIGTWRTLTDEMPVAVSGNVVSERSKNTFVTNELDIPIITLGTKDLIIAASPDGILVSDLVESSHLKTIVEKLEYVRPMYEERRWGEYTVISRNENSLVKRLNLAKGKSISYQAHRFRDVVWVITAGKGKFVLNGETKIVTVGDNVTIKCGQKHSILAIEDLSITEVQIGEILSEADTVQFSSENNEVIG</sequence>
<dbReference type="RefSeq" id="WP_185256807.1">
    <property type="nucleotide sequence ID" value="NZ_AP023368.1"/>
</dbReference>
<keyword evidence="4" id="KW-1185">Reference proteome</keyword>
<dbReference type="InterPro" id="IPR051161">
    <property type="entry name" value="Mannose-6P_isomerase_type2"/>
</dbReference>
<proteinExistence type="predicted"/>
<dbReference type="CDD" id="cd02213">
    <property type="entry name" value="cupin_PMI_typeII_C"/>
    <property type="match status" value="1"/>
</dbReference>
<dbReference type="InterPro" id="IPR029044">
    <property type="entry name" value="Nucleotide-diphossugar_trans"/>
</dbReference>
<dbReference type="PANTHER" id="PTHR46390:SF1">
    <property type="entry name" value="MANNOSE-1-PHOSPHATE GUANYLYLTRANSFERASE"/>
    <property type="match status" value="1"/>
</dbReference>
<feature type="domain" description="Mannose-6-phosphate isomerase type II C-terminal" evidence="2">
    <location>
        <begin position="338"/>
        <end position="436"/>
    </location>
</feature>
<keyword evidence="3" id="KW-0548">Nucleotidyltransferase</keyword>
<evidence type="ECO:0000313" key="4">
    <source>
        <dbReference type="Proteomes" id="UP000515703"/>
    </source>
</evidence>
<dbReference type="Pfam" id="PF01050">
    <property type="entry name" value="MannoseP_isomer"/>
    <property type="match status" value="1"/>
</dbReference>
<dbReference type="GO" id="GO:0009298">
    <property type="term" value="P:GDP-mannose biosynthetic process"/>
    <property type="evidence" value="ECO:0007669"/>
    <property type="project" value="TreeGrafter"/>
</dbReference>
<accession>A0A7M3S9E6</accession>
<dbReference type="SUPFAM" id="SSF51182">
    <property type="entry name" value="RmlC-like cupins"/>
    <property type="match status" value="1"/>
</dbReference>
<dbReference type="GO" id="GO:0005976">
    <property type="term" value="P:polysaccharide metabolic process"/>
    <property type="evidence" value="ECO:0007669"/>
    <property type="project" value="InterPro"/>
</dbReference>
<dbReference type="Pfam" id="PF00483">
    <property type="entry name" value="NTP_transferase"/>
    <property type="match status" value="1"/>
</dbReference>
<dbReference type="GO" id="GO:0004475">
    <property type="term" value="F:mannose-1-phosphate guanylyltransferase (GTP) activity"/>
    <property type="evidence" value="ECO:0007669"/>
    <property type="project" value="TreeGrafter"/>
</dbReference>
<dbReference type="AlphaFoldDB" id="A0A7M3S9E6"/>
<dbReference type="Proteomes" id="UP000515703">
    <property type="component" value="Chromosome"/>
</dbReference>
<reference evidence="3 4" key="1">
    <citation type="submission" date="2020-08" db="EMBL/GenBank/DDBJ databases">
        <title>Draft genome sequencing of an Anaerocolumna strain isolated from anoxic soil subjected to BSD treatment.</title>
        <authorList>
            <person name="Uek A."/>
            <person name="Tonouchi A."/>
        </authorList>
    </citation>
    <scope>NUCLEOTIDE SEQUENCE [LARGE SCALE GENOMIC DNA]</scope>
    <source>
        <strain evidence="3 4">CTTW</strain>
    </source>
</reference>
<dbReference type="Gene3D" id="2.60.120.10">
    <property type="entry name" value="Jelly Rolls"/>
    <property type="match status" value="1"/>
</dbReference>
<dbReference type="InterPro" id="IPR001538">
    <property type="entry name" value="Man6P_isomerase-2_C"/>
</dbReference>
<dbReference type="InterPro" id="IPR005835">
    <property type="entry name" value="NTP_transferase_dom"/>
</dbReference>
<name>A0A7M3S9E6_9FIRM</name>
<organism evidence="3 4">
    <name type="scientific">Anaerocolumna chitinilytica</name>
    <dbReference type="NCBI Taxonomy" id="1727145"/>
    <lineage>
        <taxon>Bacteria</taxon>
        <taxon>Bacillati</taxon>
        <taxon>Bacillota</taxon>
        <taxon>Clostridia</taxon>
        <taxon>Lachnospirales</taxon>
        <taxon>Lachnospiraceae</taxon>
        <taxon>Anaerocolumna</taxon>
    </lineage>
</organism>
<dbReference type="InterPro" id="IPR011051">
    <property type="entry name" value="RmlC_Cupin_sf"/>
</dbReference>
<dbReference type="SUPFAM" id="SSF53448">
    <property type="entry name" value="Nucleotide-diphospho-sugar transferases"/>
    <property type="match status" value="1"/>
</dbReference>
<reference evidence="3 4" key="2">
    <citation type="submission" date="2020-08" db="EMBL/GenBank/DDBJ databases">
        <authorList>
            <person name="Ueki A."/>
            <person name="Tonouchi A."/>
        </authorList>
    </citation>
    <scope>NUCLEOTIDE SEQUENCE [LARGE SCALE GENOMIC DNA]</scope>
    <source>
        <strain evidence="3 4">CTTW</strain>
    </source>
</reference>
<evidence type="ECO:0000313" key="3">
    <source>
        <dbReference type="EMBL" id="BCK01214.1"/>
    </source>
</evidence>
<evidence type="ECO:0000259" key="2">
    <source>
        <dbReference type="Pfam" id="PF01050"/>
    </source>
</evidence>
<keyword evidence="3" id="KW-0808">Transferase</keyword>
<evidence type="ECO:0000259" key="1">
    <source>
        <dbReference type="Pfam" id="PF00483"/>
    </source>
</evidence>
<dbReference type="KEGG" id="acht:bsdcttw_42540"/>